<keyword evidence="4" id="KW-1185">Reference proteome</keyword>
<feature type="signal peptide" evidence="2">
    <location>
        <begin position="1"/>
        <end position="23"/>
    </location>
</feature>
<dbReference type="Proteomes" id="UP001345219">
    <property type="component" value="Chromosome 17"/>
</dbReference>
<dbReference type="AlphaFoldDB" id="A0AAN7Q586"/>
<feature type="chain" id="PRO_5043036159" evidence="2">
    <location>
        <begin position="24"/>
        <end position="152"/>
    </location>
</feature>
<proteinExistence type="predicted"/>
<dbReference type="EMBL" id="JAXIOK010000011">
    <property type="protein sequence ID" value="KAK4759782.1"/>
    <property type="molecule type" value="Genomic_DNA"/>
</dbReference>
<organism evidence="3 4">
    <name type="scientific">Trapa incisa</name>
    <dbReference type="NCBI Taxonomy" id="236973"/>
    <lineage>
        <taxon>Eukaryota</taxon>
        <taxon>Viridiplantae</taxon>
        <taxon>Streptophyta</taxon>
        <taxon>Embryophyta</taxon>
        <taxon>Tracheophyta</taxon>
        <taxon>Spermatophyta</taxon>
        <taxon>Magnoliopsida</taxon>
        <taxon>eudicotyledons</taxon>
        <taxon>Gunneridae</taxon>
        <taxon>Pentapetalae</taxon>
        <taxon>rosids</taxon>
        <taxon>malvids</taxon>
        <taxon>Myrtales</taxon>
        <taxon>Lythraceae</taxon>
        <taxon>Trapa</taxon>
    </lineage>
</organism>
<evidence type="ECO:0000256" key="1">
    <source>
        <dbReference type="SAM" id="MobiDB-lite"/>
    </source>
</evidence>
<evidence type="ECO:0000256" key="2">
    <source>
        <dbReference type="SAM" id="SignalP"/>
    </source>
</evidence>
<evidence type="ECO:0000313" key="4">
    <source>
        <dbReference type="Proteomes" id="UP001345219"/>
    </source>
</evidence>
<gene>
    <name evidence="3" type="ORF">SAY87_022913</name>
</gene>
<accession>A0AAN7Q586</accession>
<protein>
    <submittedName>
        <fullName evidence="3">Uncharacterized protein</fullName>
    </submittedName>
</protein>
<reference evidence="3 4" key="1">
    <citation type="journal article" date="2023" name="Hortic Res">
        <title>Pangenome of water caltrop reveals structural variations and asymmetric subgenome divergence after allopolyploidization.</title>
        <authorList>
            <person name="Zhang X."/>
            <person name="Chen Y."/>
            <person name="Wang L."/>
            <person name="Yuan Y."/>
            <person name="Fang M."/>
            <person name="Shi L."/>
            <person name="Lu R."/>
            <person name="Comes H.P."/>
            <person name="Ma Y."/>
            <person name="Chen Y."/>
            <person name="Huang G."/>
            <person name="Zhou Y."/>
            <person name="Zheng Z."/>
            <person name="Qiu Y."/>
        </authorList>
    </citation>
    <scope>NUCLEOTIDE SEQUENCE [LARGE SCALE GENOMIC DNA]</scope>
    <source>
        <tissue evidence="3">Roots</tissue>
    </source>
</reference>
<name>A0AAN7Q586_9MYRT</name>
<feature type="compositionally biased region" description="Polar residues" evidence="1">
    <location>
        <begin position="67"/>
        <end position="79"/>
    </location>
</feature>
<comment type="caution">
    <text evidence="3">The sequence shown here is derived from an EMBL/GenBank/DDBJ whole genome shotgun (WGS) entry which is preliminary data.</text>
</comment>
<sequence>MRFLGVILGRLIGFLVPLPRNRAETGESLGEMGISPGNLHRFILHLPNFMRIEEEEAQIEVSDKAKSSPSNDPQSSRASPESLACARGKPGSSSERSTPPGSPAEEGIIGSRRSGQQRRTPGISWVEQELSLKRNGQQLGRAGTMVGRGKRK</sequence>
<keyword evidence="2" id="KW-0732">Signal</keyword>
<feature type="region of interest" description="Disordered" evidence="1">
    <location>
        <begin position="55"/>
        <end position="152"/>
    </location>
</feature>
<evidence type="ECO:0000313" key="3">
    <source>
        <dbReference type="EMBL" id="KAK4759782.1"/>
    </source>
</evidence>